<dbReference type="InterPro" id="IPR024194">
    <property type="entry name" value="Ac/AlaTfrase_AlgI/DltB"/>
</dbReference>
<evidence type="ECO:0000256" key="9">
    <source>
        <dbReference type="PIRNR" id="PIRNR016636"/>
    </source>
</evidence>
<dbReference type="PIRSF" id="PIRSF500217">
    <property type="entry name" value="AlgI"/>
    <property type="match status" value="1"/>
</dbReference>
<keyword evidence="3 9" id="KW-1003">Cell membrane</keyword>
<dbReference type="AlphaFoldDB" id="A0A6L5XJ30"/>
<dbReference type="InterPro" id="IPR004299">
    <property type="entry name" value="MBOAT_fam"/>
</dbReference>
<keyword evidence="5 10" id="KW-0812">Transmembrane</keyword>
<evidence type="ECO:0000256" key="2">
    <source>
        <dbReference type="ARBA" id="ARBA00010323"/>
    </source>
</evidence>
<keyword evidence="8 9" id="KW-0012">Acyltransferase</keyword>
<feature type="transmembrane region" description="Helical" evidence="10">
    <location>
        <begin position="412"/>
        <end position="429"/>
    </location>
</feature>
<evidence type="ECO:0000256" key="5">
    <source>
        <dbReference type="ARBA" id="ARBA00022692"/>
    </source>
</evidence>
<dbReference type="EMBL" id="VUMH01000002">
    <property type="protein sequence ID" value="MSS27118.1"/>
    <property type="molecule type" value="Genomic_DNA"/>
</dbReference>
<dbReference type="GO" id="GO:0016746">
    <property type="term" value="F:acyltransferase activity"/>
    <property type="evidence" value="ECO:0007669"/>
    <property type="project" value="UniProtKB-KW"/>
</dbReference>
<gene>
    <name evidence="11" type="ORF">FYJ44_03460</name>
</gene>
<keyword evidence="6 10" id="KW-1133">Transmembrane helix</keyword>
<feature type="transmembrane region" description="Helical" evidence="10">
    <location>
        <begin position="45"/>
        <end position="65"/>
    </location>
</feature>
<dbReference type="GO" id="GO:0005886">
    <property type="term" value="C:plasma membrane"/>
    <property type="evidence" value="ECO:0007669"/>
    <property type="project" value="UniProtKB-SubCell"/>
</dbReference>
<dbReference type="PANTHER" id="PTHR13285:SF23">
    <property type="entry name" value="TEICHOIC ACID D-ALANYLTRANSFERASE"/>
    <property type="match status" value="1"/>
</dbReference>
<accession>A0A6L5XJ30</accession>
<dbReference type="GO" id="GO:0042121">
    <property type="term" value="P:alginic acid biosynthetic process"/>
    <property type="evidence" value="ECO:0007669"/>
    <property type="project" value="InterPro"/>
</dbReference>
<evidence type="ECO:0000256" key="7">
    <source>
        <dbReference type="ARBA" id="ARBA00023136"/>
    </source>
</evidence>
<evidence type="ECO:0000256" key="6">
    <source>
        <dbReference type="ARBA" id="ARBA00022989"/>
    </source>
</evidence>
<comment type="subcellular location">
    <subcellularLocation>
        <location evidence="1">Cell membrane</location>
        <topology evidence="1">Multi-pass membrane protein</topology>
    </subcellularLocation>
</comment>
<evidence type="ECO:0000313" key="12">
    <source>
        <dbReference type="Proteomes" id="UP000477488"/>
    </source>
</evidence>
<evidence type="ECO:0000313" key="11">
    <source>
        <dbReference type="EMBL" id="MSS27118.1"/>
    </source>
</evidence>
<proteinExistence type="inferred from homology"/>
<dbReference type="PANTHER" id="PTHR13285">
    <property type="entry name" value="ACYLTRANSFERASE"/>
    <property type="match status" value="1"/>
</dbReference>
<feature type="transmembrane region" description="Helical" evidence="10">
    <location>
        <begin position="121"/>
        <end position="140"/>
    </location>
</feature>
<reference evidence="11 12" key="1">
    <citation type="submission" date="2019-09" db="EMBL/GenBank/DDBJ databases">
        <title>In-depth cultivation of the pig gut microbiome towards novel bacterial diversity and tailored functional studies.</title>
        <authorList>
            <person name="Wylensek D."/>
            <person name="Hitch T.C.A."/>
            <person name="Clavel T."/>
        </authorList>
    </citation>
    <scope>NUCLEOTIDE SEQUENCE [LARGE SCALE GENOMIC DNA]</scope>
    <source>
        <strain evidence="11 12">PG-178-WT-4</strain>
    </source>
</reference>
<protein>
    <submittedName>
        <fullName evidence="11">MBOAT family protein</fullName>
    </submittedName>
</protein>
<feature type="transmembrane region" description="Helical" evidence="10">
    <location>
        <begin position="315"/>
        <end position="345"/>
    </location>
</feature>
<keyword evidence="12" id="KW-1185">Reference proteome</keyword>
<keyword evidence="7 9" id="KW-0472">Membrane</keyword>
<comment type="similarity">
    <text evidence="2 9">Belongs to the membrane-bound acyltransferase family.</text>
</comment>
<evidence type="ECO:0000256" key="1">
    <source>
        <dbReference type="ARBA" id="ARBA00004651"/>
    </source>
</evidence>
<feature type="transmembrane region" description="Helical" evidence="10">
    <location>
        <begin position="441"/>
        <end position="460"/>
    </location>
</feature>
<dbReference type="PIRSF" id="PIRSF016636">
    <property type="entry name" value="AlgI_DltB"/>
    <property type="match status" value="1"/>
</dbReference>
<comment type="caution">
    <text evidence="11">The sequence shown here is derived from an EMBL/GenBank/DDBJ whole genome shotgun (WGS) entry which is preliminary data.</text>
</comment>
<evidence type="ECO:0000256" key="8">
    <source>
        <dbReference type="ARBA" id="ARBA00023315"/>
    </source>
</evidence>
<name>A0A6L5XJ30_9BACT</name>
<feature type="transmembrane region" description="Helical" evidence="10">
    <location>
        <begin position="77"/>
        <end position="94"/>
    </location>
</feature>
<dbReference type="RefSeq" id="WP_195840939.1">
    <property type="nucleotide sequence ID" value="NZ_JAXELC010000022.1"/>
</dbReference>
<evidence type="ECO:0000256" key="10">
    <source>
        <dbReference type="SAM" id="Phobius"/>
    </source>
</evidence>
<evidence type="ECO:0000256" key="3">
    <source>
        <dbReference type="ARBA" id="ARBA00022475"/>
    </source>
</evidence>
<dbReference type="InterPro" id="IPR051085">
    <property type="entry name" value="MB_O-acyltransferase"/>
</dbReference>
<dbReference type="InterPro" id="IPR028362">
    <property type="entry name" value="AlgI"/>
</dbReference>
<evidence type="ECO:0000256" key="4">
    <source>
        <dbReference type="ARBA" id="ARBA00022679"/>
    </source>
</evidence>
<dbReference type="Proteomes" id="UP000477488">
    <property type="component" value="Unassembled WGS sequence"/>
</dbReference>
<organism evidence="11 12">
    <name type="scientific">Desulfovibrio porci</name>
    <dbReference type="NCBI Taxonomy" id="2605782"/>
    <lineage>
        <taxon>Bacteria</taxon>
        <taxon>Pseudomonadati</taxon>
        <taxon>Thermodesulfobacteriota</taxon>
        <taxon>Desulfovibrionia</taxon>
        <taxon>Desulfovibrionales</taxon>
        <taxon>Desulfovibrionaceae</taxon>
        <taxon>Desulfovibrio</taxon>
    </lineage>
</organism>
<sequence length="468" mass="53338">MLFTSFIFLFIFFPIVFCCYCITKKQWQNFFLLSASLLFYAWGESAHVVILIFSIIINYAIGIIVEKLHSSDSLSARFALVLGILANIFCLGYYKYVTFIVRSAIDALGIFGITCSPPSTAIPLPIGISFFTFKGLAYLIDIYRKQFSAQKNIIDFGMYLAFFPQLLAGPIARYQDFKKEISNRSVTLNNVALGLRLFSFGMAKKVLIANSVGTIADAVFALPAGSASLPLGWLGVTAYTLQIYFDFSGYSDMAIGIGLMFGFHTCQNFNYPYIADSLTNFWRRWHISLSTWFRDYLYIPLGGNRHGSARTYRNLLIVFLATGLWHGASWAFVAWGLWHGIFLILERRFSNTYRKLPAVTRHGYSLLVIMLGWVLFRSNTFAEAANFTVALFDWSHMMPEPLFYELANMRSLFFVGAGCIFSMPVLEWFRDRVTHSWLYESLFSLGGMAMSIVFLANSTYTPFLYFRF</sequence>
<dbReference type="Pfam" id="PF03062">
    <property type="entry name" value="MBOAT"/>
    <property type="match status" value="1"/>
</dbReference>
<keyword evidence="4 9" id="KW-0808">Transferase</keyword>